<evidence type="ECO:0000313" key="2">
    <source>
        <dbReference type="Proteomes" id="UP000004471"/>
    </source>
</evidence>
<evidence type="ECO:0000313" key="1">
    <source>
        <dbReference type="EMBL" id="EGH35461.1"/>
    </source>
</evidence>
<proteinExistence type="predicted"/>
<accession>F3FZ19</accession>
<sequence length="46" mass="4919">ATGVAIRLVRDGAGRAFYLRESISNQYDLILALAFGLIHRCVGAAV</sequence>
<dbReference type="AlphaFoldDB" id="F3FZ19"/>
<gene>
    <name evidence="1" type="ORF">PSYJA_43191</name>
</gene>
<feature type="non-terminal residue" evidence="1">
    <location>
        <position position="1"/>
    </location>
</feature>
<reference evidence="1 2" key="1">
    <citation type="journal article" date="2011" name="PLoS Pathog.">
        <title>Dynamic evolution of pathogenicity revealed by sequencing and comparative genomics of 19 Pseudomonas syringae isolates.</title>
        <authorList>
            <person name="Baltrus D.A."/>
            <person name="Nishimura M.T."/>
            <person name="Romanchuk A."/>
            <person name="Chang J.H."/>
            <person name="Mukhtar M.S."/>
            <person name="Cherkis K."/>
            <person name="Roach J."/>
            <person name="Grant S.R."/>
            <person name="Jones C.D."/>
            <person name="Dangl J.L."/>
        </authorList>
    </citation>
    <scope>NUCLEOTIDE SEQUENCE [LARGE SCALE GENOMIC DNA]</scope>
    <source>
        <strain evidence="2">M301072PT</strain>
    </source>
</reference>
<organism evidence="1 2">
    <name type="scientific">Pseudomonas syringae pv. japonica str. M301072</name>
    <dbReference type="NCBI Taxonomy" id="629262"/>
    <lineage>
        <taxon>Bacteria</taxon>
        <taxon>Pseudomonadati</taxon>
        <taxon>Pseudomonadota</taxon>
        <taxon>Gammaproteobacteria</taxon>
        <taxon>Pseudomonadales</taxon>
        <taxon>Pseudomonadaceae</taxon>
        <taxon>Pseudomonas</taxon>
        <taxon>Pseudomonas syringae</taxon>
    </lineage>
</organism>
<name>F3FZ19_PSESX</name>
<dbReference type="HOGENOM" id="CLU_3193310_0_0_6"/>
<comment type="caution">
    <text evidence="1">The sequence shown here is derived from an EMBL/GenBank/DDBJ whole genome shotgun (WGS) entry which is preliminary data.</text>
</comment>
<feature type="non-terminal residue" evidence="1">
    <location>
        <position position="46"/>
    </location>
</feature>
<protein>
    <submittedName>
        <fullName evidence="1">Uncharacterized protein</fullName>
    </submittedName>
</protein>
<dbReference type="Proteomes" id="UP000004471">
    <property type="component" value="Unassembled WGS sequence"/>
</dbReference>
<dbReference type="EMBL" id="AEAH01003653">
    <property type="protein sequence ID" value="EGH35461.1"/>
    <property type="molecule type" value="Genomic_DNA"/>
</dbReference>